<accession>A0A183GKZ8</accession>
<dbReference type="Proteomes" id="UP000050761">
    <property type="component" value="Unassembled WGS sequence"/>
</dbReference>
<dbReference type="AlphaFoldDB" id="A0A183GKZ8"/>
<organism evidence="3 4">
    <name type="scientific">Heligmosomoides polygyrus</name>
    <name type="common">Parasitic roundworm</name>
    <dbReference type="NCBI Taxonomy" id="6339"/>
    <lineage>
        <taxon>Eukaryota</taxon>
        <taxon>Metazoa</taxon>
        <taxon>Ecdysozoa</taxon>
        <taxon>Nematoda</taxon>
        <taxon>Chromadorea</taxon>
        <taxon>Rhabditida</taxon>
        <taxon>Rhabditina</taxon>
        <taxon>Rhabditomorpha</taxon>
        <taxon>Strongyloidea</taxon>
        <taxon>Heligmosomidae</taxon>
        <taxon>Heligmosomoides</taxon>
    </lineage>
</organism>
<evidence type="ECO:0000313" key="4">
    <source>
        <dbReference type="WBParaSite" id="HPBE_0002336801-mRNA-1"/>
    </source>
</evidence>
<accession>A0A3P8D4L3</accession>
<reference evidence="2 3" key="1">
    <citation type="submission" date="2018-11" db="EMBL/GenBank/DDBJ databases">
        <authorList>
            <consortium name="Pathogen Informatics"/>
        </authorList>
    </citation>
    <scope>NUCLEOTIDE SEQUENCE [LARGE SCALE GENOMIC DNA]</scope>
</reference>
<gene>
    <name evidence="2" type="ORF">HPBE_LOCUS23367</name>
</gene>
<evidence type="ECO:0000313" key="3">
    <source>
        <dbReference type="Proteomes" id="UP000050761"/>
    </source>
</evidence>
<protein>
    <submittedName>
        <fullName evidence="2 4">Uncharacterized protein</fullName>
    </submittedName>
</protein>
<reference evidence="4" key="2">
    <citation type="submission" date="2019-09" db="UniProtKB">
        <authorList>
            <consortium name="WormBaseParasite"/>
        </authorList>
    </citation>
    <scope>IDENTIFICATION</scope>
</reference>
<name>A0A183GKZ8_HELPZ</name>
<sequence length="97" mass="10334">MTQPGGGAHDYGGPGRSLRRAKAKTATLRDPRAPPHPPLRRTHRSTPPTSPDRLVLIAAQLLGKKAERFRPGSPQGTRCRTAADDLPNSLPLGQAKG</sequence>
<feature type="compositionally biased region" description="Gly residues" evidence="1">
    <location>
        <begin position="1"/>
        <end position="15"/>
    </location>
</feature>
<evidence type="ECO:0000256" key="1">
    <source>
        <dbReference type="SAM" id="MobiDB-lite"/>
    </source>
</evidence>
<evidence type="ECO:0000313" key="2">
    <source>
        <dbReference type="EMBL" id="VDP38320.1"/>
    </source>
</evidence>
<feature type="region of interest" description="Disordered" evidence="1">
    <location>
        <begin position="66"/>
        <end position="97"/>
    </location>
</feature>
<keyword evidence="3" id="KW-1185">Reference proteome</keyword>
<feature type="region of interest" description="Disordered" evidence="1">
    <location>
        <begin position="1"/>
        <end position="53"/>
    </location>
</feature>
<proteinExistence type="predicted"/>
<dbReference type="WBParaSite" id="HPBE_0002336801-mRNA-1">
    <property type="protein sequence ID" value="HPBE_0002336801-mRNA-1"/>
    <property type="gene ID" value="HPBE_0002336801"/>
</dbReference>
<dbReference type="EMBL" id="UZAH01034982">
    <property type="protein sequence ID" value="VDP38320.1"/>
    <property type="molecule type" value="Genomic_DNA"/>
</dbReference>